<accession>A0A7S8FFI8</accession>
<gene>
    <name evidence="2" type="ORF">Nkreftii_002863</name>
</gene>
<dbReference type="EMBL" id="CP047423">
    <property type="protein sequence ID" value="QPD05089.1"/>
    <property type="molecule type" value="Genomic_DNA"/>
</dbReference>
<dbReference type="KEGG" id="nkf:Nkreftii_002863"/>
<dbReference type="Pfam" id="PF02482">
    <property type="entry name" value="Ribosomal_S30AE"/>
    <property type="match status" value="1"/>
</dbReference>
<dbReference type="SUPFAM" id="SSF69754">
    <property type="entry name" value="Ribosome binding protein Y (YfiA homologue)"/>
    <property type="match status" value="1"/>
</dbReference>
<name>A0A7S8FFI8_9BACT</name>
<evidence type="ECO:0000256" key="1">
    <source>
        <dbReference type="SAM" id="MobiDB-lite"/>
    </source>
</evidence>
<evidence type="ECO:0000313" key="3">
    <source>
        <dbReference type="Proteomes" id="UP000593737"/>
    </source>
</evidence>
<dbReference type="Gene3D" id="3.30.160.100">
    <property type="entry name" value="Ribosome hibernation promotion factor-like"/>
    <property type="match status" value="1"/>
</dbReference>
<feature type="compositionally biased region" description="Basic and acidic residues" evidence="1">
    <location>
        <begin position="101"/>
        <end position="111"/>
    </location>
</feature>
<protein>
    <submittedName>
        <fullName evidence="2">Putative Ribosomal subunit interface protein</fullName>
    </submittedName>
</protein>
<reference evidence="2 3" key="1">
    <citation type="journal article" date="2020" name="ISME J.">
        <title>Enrichment and physiological characterization of a novel comammox Nitrospira indicates ammonium inhibition of complete nitrification.</title>
        <authorList>
            <person name="Sakoula D."/>
            <person name="Koch H."/>
            <person name="Frank J."/>
            <person name="Jetten M.S.M."/>
            <person name="van Kessel M.A.H.J."/>
            <person name="Lucker S."/>
        </authorList>
    </citation>
    <scope>NUCLEOTIDE SEQUENCE [LARGE SCALE GENOMIC DNA]</scope>
    <source>
        <strain evidence="2">Comreactor17</strain>
    </source>
</reference>
<dbReference type="Proteomes" id="UP000593737">
    <property type="component" value="Chromosome"/>
</dbReference>
<sequence length="123" mass="13262">MQIQVNTDRHIEGHEALAAQIRGVVESALSRHEDFITRVEVHLSDENSNKKGGNGDIRCMMEACLGGRQPAAITHQAATVEQAVDGTADTLTRLIESTLGRLRDQAIRRTDPPSPGPGLAEPS</sequence>
<organism evidence="2 3">
    <name type="scientific">Candidatus Nitrospira kreftii</name>
    <dbReference type="NCBI Taxonomy" id="2652173"/>
    <lineage>
        <taxon>Bacteria</taxon>
        <taxon>Pseudomonadati</taxon>
        <taxon>Nitrospirota</taxon>
        <taxon>Nitrospiria</taxon>
        <taxon>Nitrospirales</taxon>
        <taxon>Nitrospiraceae</taxon>
        <taxon>Nitrospira</taxon>
    </lineage>
</organism>
<dbReference type="InterPro" id="IPR036567">
    <property type="entry name" value="RHF-like"/>
</dbReference>
<dbReference type="InterPro" id="IPR003489">
    <property type="entry name" value="RHF/RaiA"/>
</dbReference>
<evidence type="ECO:0000313" key="2">
    <source>
        <dbReference type="EMBL" id="QPD05089.1"/>
    </source>
</evidence>
<feature type="region of interest" description="Disordered" evidence="1">
    <location>
        <begin position="101"/>
        <end position="123"/>
    </location>
</feature>
<proteinExistence type="predicted"/>
<dbReference type="AlphaFoldDB" id="A0A7S8FFI8"/>